<dbReference type="PANTHER" id="PTHR43248">
    <property type="entry name" value="2-SUCCINYL-6-HYDROXY-2,4-CYCLOHEXADIENE-1-CARBOXYLATE SYNTHASE"/>
    <property type="match status" value="1"/>
</dbReference>
<dbReference type="Pfam" id="PF00561">
    <property type="entry name" value="Abhydrolase_1"/>
    <property type="match status" value="1"/>
</dbReference>
<dbReference type="GeneID" id="80895201"/>
<dbReference type="KEGG" id="amus:LMH87_008042"/>
<protein>
    <recommendedName>
        <fullName evidence="7">AB hydrolase-1 domain-containing protein</fullName>
    </recommendedName>
</protein>
<organism evidence="5 6">
    <name type="scientific">Akanthomyces muscarius</name>
    <name type="common">Entomopathogenic fungus</name>
    <name type="synonym">Lecanicillium muscarium</name>
    <dbReference type="NCBI Taxonomy" id="2231603"/>
    <lineage>
        <taxon>Eukaryota</taxon>
        <taxon>Fungi</taxon>
        <taxon>Dikarya</taxon>
        <taxon>Ascomycota</taxon>
        <taxon>Pezizomycotina</taxon>
        <taxon>Sordariomycetes</taxon>
        <taxon>Hypocreomycetidae</taxon>
        <taxon>Hypocreales</taxon>
        <taxon>Cordycipitaceae</taxon>
        <taxon>Akanthomyces</taxon>
    </lineage>
</organism>
<evidence type="ECO:0000259" key="3">
    <source>
        <dbReference type="Pfam" id="PF00561"/>
    </source>
</evidence>
<dbReference type="Pfam" id="PF08386">
    <property type="entry name" value="Abhydrolase_4"/>
    <property type="match status" value="1"/>
</dbReference>
<proteinExistence type="inferred from homology"/>
<keyword evidence="2" id="KW-0378">Hydrolase</keyword>
<evidence type="ECO:0000256" key="1">
    <source>
        <dbReference type="ARBA" id="ARBA00010088"/>
    </source>
</evidence>
<evidence type="ECO:0000256" key="2">
    <source>
        <dbReference type="ARBA" id="ARBA00022801"/>
    </source>
</evidence>
<dbReference type="AlphaFoldDB" id="A0A9W8QHY5"/>
<accession>A0A9W8QHY5</accession>
<dbReference type="InterPro" id="IPR013595">
    <property type="entry name" value="Pept_S33_TAP-like_C"/>
</dbReference>
<dbReference type="RefSeq" id="XP_056057128.1">
    <property type="nucleotide sequence ID" value="XM_056199023.1"/>
</dbReference>
<evidence type="ECO:0000313" key="5">
    <source>
        <dbReference type="EMBL" id="KAJ4159129.1"/>
    </source>
</evidence>
<keyword evidence="6" id="KW-1185">Reference proteome</keyword>
<feature type="domain" description="AB hydrolase-1" evidence="3">
    <location>
        <begin position="115"/>
        <end position="301"/>
    </location>
</feature>
<dbReference type="PANTHER" id="PTHR43248:SF30">
    <property type="entry name" value="AB HYDROLASE-1 DOMAIN-CONTAINING PROTEIN"/>
    <property type="match status" value="1"/>
</dbReference>
<evidence type="ECO:0008006" key="7">
    <source>
        <dbReference type="Google" id="ProtNLM"/>
    </source>
</evidence>
<dbReference type="Gene3D" id="3.40.50.1820">
    <property type="entry name" value="alpha/beta hydrolase"/>
    <property type="match status" value="1"/>
</dbReference>
<sequence length="541" mass="59325">MNYRPQRLSALFCVVVTGIIVHTFFLDLSWQHVAQCVSMAFDNAIRPMWYSAKAASSSYPPSIAWIACPSSDLPALECGQLRVPMNHDEPEGGGSITLGLVRLKASAEGRPLGNLIVNPGGPGVSEVSKFVQNSQGELVSHSLTSVYNIIAMDPRGVGASSAIQCDAESFNERIPGYMTNTTDIGRLASWNRALAWTCANLTGALFHYLDTVSVARDLDLLRRALGDKRLNFMGFSYGTQLGSQYAELFPERVGRMVLDGILDHSQHEFDALITEASAFEDTFTSVAEWCNTTTECALYKRDILSIFDETVEKANKNPIPAPGCHELKGIHLADTAAAACRLDVTGYEIIETSQDLLSKKSQWPAWSKALLEAILGNATALSSPVATSNVIPMTESFNPFAHRAITCQDWLHPTGPRAGKAFLAMLRATRALAPHTRGISEMAGIQAGCIGWPVPVRNPQRQLRRDRLEKAPPIMLVNALHDPSTSVIWAIRLRQQMPTAVSIFRRGFGHTSYREYGETQKVMDDYLLHGKMVADLTTLDS</sequence>
<dbReference type="Proteomes" id="UP001144673">
    <property type="component" value="Unassembled WGS sequence"/>
</dbReference>
<dbReference type="InterPro" id="IPR029058">
    <property type="entry name" value="AB_hydrolase_fold"/>
</dbReference>
<feature type="domain" description="Peptidase S33 tripeptidyl aminopeptidase-like C-terminal" evidence="4">
    <location>
        <begin position="446"/>
        <end position="534"/>
    </location>
</feature>
<dbReference type="InterPro" id="IPR051601">
    <property type="entry name" value="Serine_prot/Carboxylest_S33"/>
</dbReference>
<reference evidence="5" key="1">
    <citation type="journal article" date="2023" name="Access Microbiol">
        <title>De-novo genome assembly for Akanthomyces muscarius, a biocontrol agent of insect agricultural pests.</title>
        <authorList>
            <person name="Erdos Z."/>
            <person name="Studholme D.J."/>
            <person name="Raymond B."/>
            <person name="Sharma M."/>
        </authorList>
    </citation>
    <scope>NUCLEOTIDE SEQUENCE</scope>
    <source>
        <strain evidence="5">Ve6</strain>
    </source>
</reference>
<comment type="similarity">
    <text evidence="1">Belongs to the peptidase S33 family.</text>
</comment>
<evidence type="ECO:0000313" key="6">
    <source>
        <dbReference type="Proteomes" id="UP001144673"/>
    </source>
</evidence>
<dbReference type="InterPro" id="IPR000073">
    <property type="entry name" value="AB_hydrolase_1"/>
</dbReference>
<dbReference type="EMBL" id="JAJHUN010000005">
    <property type="protein sequence ID" value="KAJ4159129.1"/>
    <property type="molecule type" value="Genomic_DNA"/>
</dbReference>
<gene>
    <name evidence="5" type="ORF">LMH87_008042</name>
</gene>
<evidence type="ECO:0000259" key="4">
    <source>
        <dbReference type="Pfam" id="PF08386"/>
    </source>
</evidence>
<dbReference type="SUPFAM" id="SSF53474">
    <property type="entry name" value="alpha/beta-Hydrolases"/>
    <property type="match status" value="1"/>
</dbReference>
<dbReference type="GO" id="GO:0016787">
    <property type="term" value="F:hydrolase activity"/>
    <property type="evidence" value="ECO:0007669"/>
    <property type="project" value="UniProtKB-KW"/>
</dbReference>
<comment type="caution">
    <text evidence="5">The sequence shown here is derived from an EMBL/GenBank/DDBJ whole genome shotgun (WGS) entry which is preliminary data.</text>
</comment>
<name>A0A9W8QHY5_AKAMU</name>